<dbReference type="AlphaFoldDB" id="A0A4U1BW68"/>
<evidence type="ECO:0000256" key="4">
    <source>
        <dbReference type="ARBA" id="ARBA00022452"/>
    </source>
</evidence>
<evidence type="ECO:0000256" key="6">
    <source>
        <dbReference type="ARBA" id="ARBA00023136"/>
    </source>
</evidence>
<dbReference type="PANTHER" id="PTHR30026">
    <property type="entry name" value="OUTER MEMBRANE PROTEIN TOLC"/>
    <property type="match status" value="1"/>
</dbReference>
<proteinExistence type="inferred from homology"/>
<dbReference type="InterPro" id="IPR010130">
    <property type="entry name" value="T1SS_OMP_TolC"/>
</dbReference>
<accession>A0A4U1BW68</accession>
<reference evidence="9 10" key="1">
    <citation type="submission" date="2019-04" db="EMBL/GenBank/DDBJ databases">
        <authorList>
            <person name="Hwang J.C."/>
        </authorList>
    </citation>
    <scope>NUCLEOTIDE SEQUENCE [LARGE SCALE GENOMIC DNA]</scope>
    <source>
        <strain evidence="9 10">IMCC35002</strain>
    </source>
</reference>
<dbReference type="InterPro" id="IPR051906">
    <property type="entry name" value="TolC-like"/>
</dbReference>
<evidence type="ECO:0000313" key="9">
    <source>
        <dbReference type="EMBL" id="TKB57429.1"/>
    </source>
</evidence>
<comment type="similarity">
    <text evidence="2">Belongs to the outer membrane factor (OMF) (TC 1.B.17) family.</text>
</comment>
<dbReference type="GO" id="GO:0015562">
    <property type="term" value="F:efflux transmembrane transporter activity"/>
    <property type="evidence" value="ECO:0007669"/>
    <property type="project" value="InterPro"/>
</dbReference>
<dbReference type="EMBL" id="SWCJ01000002">
    <property type="protein sequence ID" value="TKB57429.1"/>
    <property type="molecule type" value="Genomic_DNA"/>
</dbReference>
<keyword evidence="6" id="KW-0472">Membrane</keyword>
<dbReference type="GO" id="GO:1990281">
    <property type="term" value="C:efflux pump complex"/>
    <property type="evidence" value="ECO:0007669"/>
    <property type="project" value="TreeGrafter"/>
</dbReference>
<keyword evidence="7" id="KW-0998">Cell outer membrane</keyword>
<dbReference type="RefSeq" id="WP_136862075.1">
    <property type="nucleotide sequence ID" value="NZ_SWCJ01000002.1"/>
</dbReference>
<dbReference type="GO" id="GO:0009279">
    <property type="term" value="C:cell outer membrane"/>
    <property type="evidence" value="ECO:0007669"/>
    <property type="project" value="UniProtKB-SubCell"/>
</dbReference>
<dbReference type="InterPro" id="IPR003423">
    <property type="entry name" value="OMP_efflux"/>
</dbReference>
<keyword evidence="8" id="KW-0732">Signal</keyword>
<dbReference type="Gene3D" id="1.20.1600.10">
    <property type="entry name" value="Outer membrane efflux proteins (OEP)"/>
    <property type="match status" value="1"/>
</dbReference>
<dbReference type="Proteomes" id="UP000305675">
    <property type="component" value="Unassembled WGS sequence"/>
</dbReference>
<evidence type="ECO:0000256" key="2">
    <source>
        <dbReference type="ARBA" id="ARBA00007613"/>
    </source>
</evidence>
<evidence type="ECO:0000256" key="5">
    <source>
        <dbReference type="ARBA" id="ARBA00022692"/>
    </source>
</evidence>
<evidence type="ECO:0000313" key="10">
    <source>
        <dbReference type="Proteomes" id="UP000305675"/>
    </source>
</evidence>
<dbReference type="GO" id="GO:0015288">
    <property type="term" value="F:porin activity"/>
    <property type="evidence" value="ECO:0007669"/>
    <property type="project" value="TreeGrafter"/>
</dbReference>
<protein>
    <submittedName>
        <fullName evidence="9">Agglutination protein</fullName>
    </submittedName>
</protein>
<keyword evidence="4" id="KW-1134">Transmembrane beta strand</keyword>
<keyword evidence="3" id="KW-0813">Transport</keyword>
<keyword evidence="10" id="KW-1185">Reference proteome</keyword>
<evidence type="ECO:0000256" key="7">
    <source>
        <dbReference type="ARBA" id="ARBA00023237"/>
    </source>
</evidence>
<name>A0A4U1BW68_9GAMM</name>
<comment type="caution">
    <text evidence="9">The sequence shown here is derived from an EMBL/GenBank/DDBJ whole genome shotgun (WGS) entry which is preliminary data.</text>
</comment>
<feature type="chain" id="PRO_5020622333" evidence="8">
    <location>
        <begin position="20"/>
        <end position="436"/>
    </location>
</feature>
<comment type="subcellular location">
    <subcellularLocation>
        <location evidence="1">Cell outer membrane</location>
    </subcellularLocation>
</comment>
<sequence length="436" mass="49544">MLRITSAILGLWLSTHGNAAPISLEQEVAQTLATNPNIIRQYQELQSRIQGIDEAKAGYLPTLDLEAGAGYQTIDNRNTRITGDDEFNPSNVTLTLRQYLFQGFDTSENTTRTQAEAEAQRFQLLSDAENIALSVSQLYLTLIRTEQVYLLSVRNRDKHQSIYDDIAKRTRQGVGSTADLSQISARLARANSNLIASENDWRDAQEQYQRVIGRLPNQLIRPEVDANFLPDSLEQALGQARATNPTIFVATQDIDAALAQRDGAKSDFYPEVFIDVKQSWEEEYNGALGHRDDFSVMLKLRFNLFNGMADRAEVRRLAHQVGVAKSIRDNTFRELDEGTRLSWNAWQFTQRQLGFLQGHVQASYDTVVAYRKQFDIGKRTLLDLLNTENELFESRKAYLDAEYAEIEARYRVLNATGVLLDALNVERPQAWLESRR</sequence>
<evidence type="ECO:0000256" key="3">
    <source>
        <dbReference type="ARBA" id="ARBA00022448"/>
    </source>
</evidence>
<organism evidence="9 10">
    <name type="scientific">Ferrimonas aestuarii</name>
    <dbReference type="NCBI Taxonomy" id="2569539"/>
    <lineage>
        <taxon>Bacteria</taxon>
        <taxon>Pseudomonadati</taxon>
        <taxon>Pseudomonadota</taxon>
        <taxon>Gammaproteobacteria</taxon>
        <taxon>Alteromonadales</taxon>
        <taxon>Ferrimonadaceae</taxon>
        <taxon>Ferrimonas</taxon>
    </lineage>
</organism>
<dbReference type="OrthoDB" id="9814637at2"/>
<evidence type="ECO:0000256" key="1">
    <source>
        <dbReference type="ARBA" id="ARBA00004442"/>
    </source>
</evidence>
<dbReference type="PANTHER" id="PTHR30026:SF22">
    <property type="entry name" value="OUTER MEMBRANE EFFLUX PROTEIN"/>
    <property type="match status" value="1"/>
</dbReference>
<feature type="signal peptide" evidence="8">
    <location>
        <begin position="1"/>
        <end position="19"/>
    </location>
</feature>
<dbReference type="SUPFAM" id="SSF56954">
    <property type="entry name" value="Outer membrane efflux proteins (OEP)"/>
    <property type="match status" value="1"/>
</dbReference>
<evidence type="ECO:0000256" key="8">
    <source>
        <dbReference type="SAM" id="SignalP"/>
    </source>
</evidence>
<gene>
    <name evidence="9" type="ORF">FCL42_03910</name>
</gene>
<keyword evidence="5" id="KW-0812">Transmembrane</keyword>
<dbReference type="NCBIfam" id="TIGR01844">
    <property type="entry name" value="type_I_sec_TolC"/>
    <property type="match status" value="1"/>
</dbReference>
<dbReference type="Pfam" id="PF02321">
    <property type="entry name" value="OEP"/>
    <property type="match status" value="2"/>
</dbReference>